<dbReference type="GO" id="GO:0071897">
    <property type="term" value="P:DNA biosynthetic process"/>
    <property type="evidence" value="ECO:0007669"/>
    <property type="project" value="UniProtKB-ARBA"/>
</dbReference>
<dbReference type="SUPFAM" id="SSF56672">
    <property type="entry name" value="DNA/RNA polymerases"/>
    <property type="match status" value="1"/>
</dbReference>
<dbReference type="Proteomes" id="UP001168821">
    <property type="component" value="Unassembled WGS sequence"/>
</dbReference>
<reference evidence="1" key="1">
    <citation type="journal article" date="2023" name="G3 (Bethesda)">
        <title>Whole genome assemblies of Zophobas morio and Tenebrio molitor.</title>
        <authorList>
            <person name="Kaur S."/>
            <person name="Stinson S.A."/>
            <person name="diCenzo G.C."/>
        </authorList>
    </citation>
    <scope>NUCLEOTIDE SEQUENCE</scope>
    <source>
        <strain evidence="1">QUZm001</strain>
    </source>
</reference>
<dbReference type="EMBL" id="JALNTZ010003749">
    <property type="protein sequence ID" value="KAJ3616056.1"/>
    <property type="molecule type" value="Genomic_DNA"/>
</dbReference>
<protein>
    <submittedName>
        <fullName evidence="1">Uncharacterized protein</fullName>
    </submittedName>
</protein>
<gene>
    <name evidence="1" type="ORF">Zmor_012087</name>
</gene>
<dbReference type="Gene3D" id="3.30.70.270">
    <property type="match status" value="1"/>
</dbReference>
<dbReference type="AlphaFoldDB" id="A0AA38LZW8"/>
<sequence length="123" mass="14614">MIPREYDKLKEVESLKPTNDHGKVVVAKRGLEYAFEEDLRKESESHVRMCDYLRDLNEQFVVKQYKVPNKKLIMKARNSEYFTNLDNAKEFYPRALAKESRKFLIFIMPDGRSVQWAVLPWGI</sequence>
<organism evidence="1 2">
    <name type="scientific">Zophobas morio</name>
    <dbReference type="NCBI Taxonomy" id="2755281"/>
    <lineage>
        <taxon>Eukaryota</taxon>
        <taxon>Metazoa</taxon>
        <taxon>Ecdysozoa</taxon>
        <taxon>Arthropoda</taxon>
        <taxon>Hexapoda</taxon>
        <taxon>Insecta</taxon>
        <taxon>Pterygota</taxon>
        <taxon>Neoptera</taxon>
        <taxon>Endopterygota</taxon>
        <taxon>Coleoptera</taxon>
        <taxon>Polyphaga</taxon>
        <taxon>Cucujiformia</taxon>
        <taxon>Tenebrionidae</taxon>
        <taxon>Zophobas</taxon>
    </lineage>
</organism>
<keyword evidence="2" id="KW-1185">Reference proteome</keyword>
<dbReference type="Gene3D" id="3.10.10.10">
    <property type="entry name" value="HIV Type 1 Reverse Transcriptase, subunit A, domain 1"/>
    <property type="match status" value="1"/>
</dbReference>
<comment type="caution">
    <text evidence="1">The sequence shown here is derived from an EMBL/GenBank/DDBJ whole genome shotgun (WGS) entry which is preliminary data.</text>
</comment>
<evidence type="ECO:0000313" key="2">
    <source>
        <dbReference type="Proteomes" id="UP001168821"/>
    </source>
</evidence>
<accession>A0AA38LZW8</accession>
<dbReference type="InterPro" id="IPR043502">
    <property type="entry name" value="DNA/RNA_pol_sf"/>
</dbReference>
<name>A0AA38LZW8_9CUCU</name>
<evidence type="ECO:0000313" key="1">
    <source>
        <dbReference type="EMBL" id="KAJ3616056.1"/>
    </source>
</evidence>
<dbReference type="InterPro" id="IPR043128">
    <property type="entry name" value="Rev_trsase/Diguanyl_cyclase"/>
</dbReference>
<proteinExistence type="predicted"/>